<dbReference type="GO" id="GO:0008017">
    <property type="term" value="F:microtubule binding"/>
    <property type="evidence" value="ECO:0007669"/>
    <property type="project" value="InterPro"/>
</dbReference>
<dbReference type="GO" id="GO:0005874">
    <property type="term" value="C:microtubule"/>
    <property type="evidence" value="ECO:0007669"/>
    <property type="project" value="UniProtKB-KW"/>
</dbReference>
<dbReference type="EMBL" id="JAQMWT010000523">
    <property type="protein sequence ID" value="KAJ8600399.1"/>
    <property type="molecule type" value="Genomic_DNA"/>
</dbReference>
<feature type="compositionally biased region" description="Acidic residues" evidence="8">
    <location>
        <begin position="228"/>
        <end position="239"/>
    </location>
</feature>
<feature type="region of interest" description="Disordered" evidence="8">
    <location>
        <begin position="221"/>
        <end position="258"/>
    </location>
</feature>
<dbReference type="PANTHER" id="PTHR47968">
    <property type="entry name" value="CENTROMERE PROTEIN E"/>
    <property type="match status" value="1"/>
</dbReference>
<evidence type="ECO:0000256" key="2">
    <source>
        <dbReference type="ARBA" id="ARBA00022741"/>
    </source>
</evidence>
<feature type="domain" description="Kinesin motor" evidence="9">
    <location>
        <begin position="4"/>
        <end position="365"/>
    </location>
</feature>
<keyword evidence="4" id="KW-0175">Coiled coil</keyword>
<dbReference type="GO" id="GO:0007018">
    <property type="term" value="P:microtubule-based movement"/>
    <property type="evidence" value="ECO:0007669"/>
    <property type="project" value="InterPro"/>
</dbReference>
<evidence type="ECO:0000313" key="10">
    <source>
        <dbReference type="EMBL" id="KAJ8600399.1"/>
    </source>
</evidence>
<keyword evidence="1 7" id="KW-0493">Microtubule</keyword>
<dbReference type="Gene3D" id="3.40.850.10">
    <property type="entry name" value="Kinesin motor domain"/>
    <property type="match status" value="1"/>
</dbReference>
<sequence>MEEHVRAAVRVKPSEEEEPSCLKIIEGSRVRAPARDGKGHATFAVDRVFDETASQEAVLEWVKPAIVDVASKGLNATVFAYGQTGSGKSHTMGFEAATLFGPDAGLVPRAAEALFDALAATRRSLVHCSFLQIYGDKVLDLLATDDTTNLVVRESRSETAGFDHKRIFVQGLSEYQVTSAADVLGLVARGLRGRATRPTDMNSRSSRSHAILQVAVEVETACSREERRDDDDDDDDDEWDRASLDSAAASSPVKQRGGGRTVLRRAKLCLVDLAGSEKWSPAATADAELAAELKAINRSLSALGNCFAALCATADHVPYRDSTLTRLLEDALGGRALVIATVAAGRSSLEETVSTLAFAQRAKNIKARLRFDEVVNDAVLLKRARREIARLRRERHHHDARRDRDLEEARAAAAAAPAERALGKLCFELDVARDRAAAADAAATAAIAASTLLEAKVDPHPPPEFLGIDIDSPLLRDRQKYPRLGTMRRAGAATLKNACRAATEAAAKRERRRERANRRGATTRERMHHY</sequence>
<dbReference type="PANTHER" id="PTHR47968:SF36">
    <property type="entry name" value="KINESIN HEAVY CHAIN ISOFORM X1"/>
    <property type="match status" value="1"/>
</dbReference>
<keyword evidence="2 6" id="KW-0547">Nucleotide-binding</keyword>
<comment type="similarity">
    <text evidence="6 7">Belongs to the TRAFAC class myosin-kinesin ATPase superfamily. Kinesin family.</text>
</comment>
<proteinExistence type="inferred from homology"/>
<reference evidence="10" key="1">
    <citation type="submission" date="2023-01" db="EMBL/GenBank/DDBJ databases">
        <title>Metagenome sequencing of chrysophaentin producing Chrysophaeum taylorii.</title>
        <authorList>
            <person name="Davison J."/>
            <person name="Bewley C."/>
        </authorList>
    </citation>
    <scope>NUCLEOTIDE SEQUENCE</scope>
    <source>
        <strain evidence="10">NIES-1699</strain>
    </source>
</reference>
<keyword evidence="5 6" id="KW-0505">Motor protein</keyword>
<protein>
    <recommendedName>
        <fullName evidence="7">Kinesin-like protein</fullName>
    </recommendedName>
</protein>
<feature type="binding site" evidence="6">
    <location>
        <begin position="82"/>
        <end position="89"/>
    </location>
    <ligand>
        <name>ATP</name>
        <dbReference type="ChEBI" id="CHEBI:30616"/>
    </ligand>
</feature>
<name>A0AAD7U9M0_9STRA</name>
<accession>A0AAD7U9M0</accession>
<organism evidence="10 11">
    <name type="scientific">Chrysophaeum taylorii</name>
    <dbReference type="NCBI Taxonomy" id="2483200"/>
    <lineage>
        <taxon>Eukaryota</taxon>
        <taxon>Sar</taxon>
        <taxon>Stramenopiles</taxon>
        <taxon>Ochrophyta</taxon>
        <taxon>Pelagophyceae</taxon>
        <taxon>Pelagomonadales</taxon>
        <taxon>Pelagomonadaceae</taxon>
        <taxon>Chrysophaeum</taxon>
    </lineage>
</organism>
<evidence type="ECO:0000259" key="9">
    <source>
        <dbReference type="PROSITE" id="PS50067"/>
    </source>
</evidence>
<evidence type="ECO:0000256" key="4">
    <source>
        <dbReference type="ARBA" id="ARBA00023054"/>
    </source>
</evidence>
<evidence type="ECO:0000256" key="8">
    <source>
        <dbReference type="SAM" id="MobiDB-lite"/>
    </source>
</evidence>
<dbReference type="GO" id="GO:0003777">
    <property type="term" value="F:microtubule motor activity"/>
    <property type="evidence" value="ECO:0007669"/>
    <property type="project" value="InterPro"/>
</dbReference>
<dbReference type="InterPro" id="IPR001752">
    <property type="entry name" value="Kinesin_motor_dom"/>
</dbReference>
<evidence type="ECO:0000256" key="6">
    <source>
        <dbReference type="PROSITE-ProRule" id="PRU00283"/>
    </source>
</evidence>
<dbReference type="Pfam" id="PF00225">
    <property type="entry name" value="Kinesin"/>
    <property type="match status" value="1"/>
</dbReference>
<dbReference type="PROSITE" id="PS50067">
    <property type="entry name" value="KINESIN_MOTOR_2"/>
    <property type="match status" value="1"/>
</dbReference>
<dbReference type="InterPro" id="IPR027640">
    <property type="entry name" value="Kinesin-like_fam"/>
</dbReference>
<dbReference type="PROSITE" id="PS00411">
    <property type="entry name" value="KINESIN_MOTOR_1"/>
    <property type="match status" value="1"/>
</dbReference>
<dbReference type="SUPFAM" id="SSF52540">
    <property type="entry name" value="P-loop containing nucleoside triphosphate hydrolases"/>
    <property type="match status" value="1"/>
</dbReference>
<dbReference type="InterPro" id="IPR036961">
    <property type="entry name" value="Kinesin_motor_dom_sf"/>
</dbReference>
<feature type="region of interest" description="Disordered" evidence="8">
    <location>
        <begin position="502"/>
        <end position="530"/>
    </location>
</feature>
<dbReference type="InterPro" id="IPR027417">
    <property type="entry name" value="P-loop_NTPase"/>
</dbReference>
<dbReference type="AlphaFoldDB" id="A0AAD7U9M0"/>
<evidence type="ECO:0000256" key="7">
    <source>
        <dbReference type="RuleBase" id="RU000394"/>
    </source>
</evidence>
<dbReference type="PRINTS" id="PR00380">
    <property type="entry name" value="KINESINHEAVY"/>
</dbReference>
<comment type="caution">
    <text evidence="10">The sequence shown here is derived from an EMBL/GenBank/DDBJ whole genome shotgun (WGS) entry which is preliminary data.</text>
</comment>
<dbReference type="SMART" id="SM00129">
    <property type="entry name" value="KISc"/>
    <property type="match status" value="1"/>
</dbReference>
<evidence type="ECO:0000256" key="1">
    <source>
        <dbReference type="ARBA" id="ARBA00022701"/>
    </source>
</evidence>
<gene>
    <name evidence="10" type="ORF">CTAYLR_001424</name>
</gene>
<keyword evidence="3 6" id="KW-0067">ATP-binding</keyword>
<dbReference type="InterPro" id="IPR019821">
    <property type="entry name" value="Kinesin_motor_CS"/>
</dbReference>
<dbReference type="GO" id="GO:0005524">
    <property type="term" value="F:ATP binding"/>
    <property type="evidence" value="ECO:0007669"/>
    <property type="project" value="UniProtKB-UniRule"/>
</dbReference>
<keyword evidence="11" id="KW-1185">Reference proteome</keyword>
<evidence type="ECO:0000313" key="11">
    <source>
        <dbReference type="Proteomes" id="UP001230188"/>
    </source>
</evidence>
<feature type="compositionally biased region" description="Basic residues" evidence="8">
    <location>
        <begin position="509"/>
        <end position="518"/>
    </location>
</feature>
<evidence type="ECO:0000256" key="3">
    <source>
        <dbReference type="ARBA" id="ARBA00022840"/>
    </source>
</evidence>
<evidence type="ECO:0000256" key="5">
    <source>
        <dbReference type="ARBA" id="ARBA00023175"/>
    </source>
</evidence>
<dbReference type="Proteomes" id="UP001230188">
    <property type="component" value="Unassembled WGS sequence"/>
</dbReference>